<dbReference type="Proteomes" id="UP001387364">
    <property type="component" value="Chromosome"/>
</dbReference>
<reference evidence="2 3" key="1">
    <citation type="submission" date="2024-02" db="EMBL/GenBank/DDBJ databases">
        <title>Seven novel Bacillus-like species.</title>
        <authorList>
            <person name="Liu G."/>
        </authorList>
    </citation>
    <scope>NUCLEOTIDE SEQUENCE [LARGE SCALE GENOMIC DNA]</scope>
    <source>
        <strain evidence="2 3">FJAT-52991</strain>
    </source>
</reference>
<evidence type="ECO:0000256" key="1">
    <source>
        <dbReference type="SAM" id="Phobius"/>
    </source>
</evidence>
<dbReference type="Gene3D" id="1.10.1760.20">
    <property type="match status" value="1"/>
</dbReference>
<protein>
    <submittedName>
        <fullName evidence="2">Energy-coupled thiamine transporter ThiT</fullName>
    </submittedName>
</protein>
<organism evidence="2 3">
    <name type="scientific">Bacillus kandeliae</name>
    <dbReference type="NCBI Taxonomy" id="3129297"/>
    <lineage>
        <taxon>Bacteria</taxon>
        <taxon>Bacillati</taxon>
        <taxon>Bacillota</taxon>
        <taxon>Bacilli</taxon>
        <taxon>Bacillales</taxon>
        <taxon>Bacillaceae</taxon>
        <taxon>Bacillus</taxon>
    </lineage>
</organism>
<feature type="transmembrane region" description="Helical" evidence="1">
    <location>
        <begin position="111"/>
        <end position="131"/>
    </location>
</feature>
<dbReference type="InterPro" id="IPR012651">
    <property type="entry name" value="Thia_Transptr_ThiT"/>
</dbReference>
<accession>A0ABZ2NA58</accession>
<dbReference type="EMBL" id="CP147404">
    <property type="protein sequence ID" value="WXB94616.1"/>
    <property type="molecule type" value="Genomic_DNA"/>
</dbReference>
<keyword evidence="1" id="KW-1133">Transmembrane helix</keyword>
<feature type="transmembrane region" description="Helical" evidence="1">
    <location>
        <begin position="81"/>
        <end position="99"/>
    </location>
</feature>
<evidence type="ECO:0000313" key="3">
    <source>
        <dbReference type="Proteomes" id="UP001387364"/>
    </source>
</evidence>
<proteinExistence type="predicted"/>
<name>A0ABZ2NA58_9BACI</name>
<keyword evidence="1" id="KW-0812">Transmembrane</keyword>
<evidence type="ECO:0000313" key="2">
    <source>
        <dbReference type="EMBL" id="WXB94616.1"/>
    </source>
</evidence>
<dbReference type="RefSeq" id="WP_338754394.1">
    <property type="nucleotide sequence ID" value="NZ_CP147404.1"/>
</dbReference>
<feature type="transmembrane region" description="Helical" evidence="1">
    <location>
        <begin position="56"/>
        <end position="75"/>
    </location>
</feature>
<feature type="transmembrane region" description="Helical" evidence="1">
    <location>
        <begin position="31"/>
        <end position="49"/>
    </location>
</feature>
<keyword evidence="3" id="KW-1185">Reference proteome</keyword>
<dbReference type="NCBIfam" id="TIGR02357">
    <property type="entry name" value="ECF_ThiT_YuaJ"/>
    <property type="match status" value="1"/>
</dbReference>
<sequence length="190" mass="20675">MDRNKLVTMIEIAVMAGLAQILSVFEFGALWAYGGSISLVMVPIFLMAYRRGLKAGILTGLIVGILDLVMGATVVHPVQLVLDYPLAYAVLGLAGVMATKSEINLRRIMSGLLLGTSLRLACHFASGVIWFGEYAPDGWPVAWYSFLYNISYLIPEMLITAVVLVFLHKTSPSFFKHSASSIQGVTSVKM</sequence>
<gene>
    <name evidence="2" type="primary">thiT</name>
    <name evidence="2" type="ORF">WDJ61_08325</name>
</gene>
<feature type="transmembrane region" description="Helical" evidence="1">
    <location>
        <begin position="143"/>
        <end position="167"/>
    </location>
</feature>
<keyword evidence="1" id="KW-0472">Membrane</keyword>
<dbReference type="Pfam" id="PF09515">
    <property type="entry name" value="Thia_YuaJ"/>
    <property type="match status" value="1"/>
</dbReference>